<keyword evidence="3" id="KW-1185">Reference proteome</keyword>
<dbReference type="AlphaFoldDB" id="A0A7X1NZ18"/>
<gene>
    <name evidence="2" type="ORF">F8S09_17415</name>
</gene>
<comment type="caution">
    <text evidence="2">The sequence shown here is derived from an EMBL/GenBank/DDBJ whole genome shotgun (WGS) entry which is preliminary data.</text>
</comment>
<reference evidence="2 3" key="1">
    <citation type="submission" date="2019-10" db="EMBL/GenBank/DDBJ databases">
        <title>Deinococcus sp. isolated from soil.</title>
        <authorList>
            <person name="Li Y."/>
            <person name="Wang J."/>
        </authorList>
    </citation>
    <scope>NUCLEOTIDE SEQUENCE [LARGE SCALE GENOMIC DNA]</scope>
    <source>
        <strain evidence="2 3">SDU3-2</strain>
    </source>
</reference>
<name>A0A7X1NZ18_9DEIO</name>
<dbReference type="EMBL" id="WBSL01000031">
    <property type="protein sequence ID" value="MPY68432.1"/>
    <property type="molecule type" value="Genomic_DNA"/>
</dbReference>
<dbReference type="Proteomes" id="UP000484842">
    <property type="component" value="Unassembled WGS sequence"/>
</dbReference>
<protein>
    <submittedName>
        <fullName evidence="2">Uncharacterized protein</fullName>
    </submittedName>
</protein>
<dbReference type="RefSeq" id="WP_152872692.1">
    <property type="nucleotide sequence ID" value="NZ_WBSL01000031.1"/>
</dbReference>
<accession>A0A7X1NZ18</accession>
<feature type="region of interest" description="Disordered" evidence="1">
    <location>
        <begin position="1"/>
        <end position="20"/>
    </location>
</feature>
<feature type="non-terminal residue" evidence="2">
    <location>
        <position position="180"/>
    </location>
</feature>
<evidence type="ECO:0000313" key="2">
    <source>
        <dbReference type="EMBL" id="MPY68432.1"/>
    </source>
</evidence>
<organism evidence="2 3">
    <name type="scientific">Deinococcus terrestris</name>
    <dbReference type="NCBI Taxonomy" id="2651870"/>
    <lineage>
        <taxon>Bacteria</taxon>
        <taxon>Thermotogati</taxon>
        <taxon>Deinococcota</taxon>
        <taxon>Deinococci</taxon>
        <taxon>Deinococcales</taxon>
        <taxon>Deinococcaceae</taxon>
        <taxon>Deinococcus</taxon>
    </lineage>
</organism>
<proteinExistence type="predicted"/>
<evidence type="ECO:0000313" key="3">
    <source>
        <dbReference type="Proteomes" id="UP000484842"/>
    </source>
</evidence>
<evidence type="ECO:0000256" key="1">
    <source>
        <dbReference type="SAM" id="MobiDB-lite"/>
    </source>
</evidence>
<sequence>MWSGDTAHATYSPPRRRARDHLRTRGVLRDAYLSDLAYSKALTARAHDRRLDLAPDQRDVYPMLQAHLETHDGYPPPVTRKHHARLRHLNGMYDAYGPLVMLRLSLPALDAYPLYSKDMSTRSRAAVLSVMRDLSGKHTVYTSDVQRGEQGQLQAGTHAHPVTPLILLPDDYRDRLQAAP</sequence>